<comment type="function">
    <text evidence="4">Catalyzes ATP-dependent phosphorylation of adenosylcobinamide and addition of GMP to adenosylcobinamide phosphate.</text>
</comment>
<evidence type="ECO:0000256" key="19">
    <source>
        <dbReference type="PIRSR" id="PIRSR006135-2"/>
    </source>
</evidence>
<protein>
    <recommendedName>
        <fullName evidence="16">Adenosylcobinamide kinase</fullName>
        <ecNumber evidence="8">2.7.1.156</ecNumber>
        <ecNumber evidence="9">2.7.7.62</ecNumber>
    </recommendedName>
    <alternativeName>
        <fullName evidence="17">Adenosylcobinamide-phosphate guanylyltransferase</fullName>
    </alternativeName>
</protein>
<keyword evidence="10" id="KW-0169">Cobalamin biosynthesis</keyword>
<reference evidence="20 21" key="1">
    <citation type="submission" date="2018-03" db="EMBL/GenBank/DDBJ databases">
        <title>Genome sequence of Clostridium vincentii DSM 10228.</title>
        <authorList>
            <person name="Poehlein A."/>
            <person name="Daniel R."/>
        </authorList>
    </citation>
    <scope>NUCLEOTIDE SEQUENCE [LARGE SCALE GENOMIC DNA]</scope>
    <source>
        <strain evidence="20 21">DSM 10228</strain>
    </source>
</reference>
<name>A0A2T0BCS8_9CLOT</name>
<dbReference type="EMBL" id="PVXQ01000026">
    <property type="protein sequence ID" value="PRR81617.1"/>
    <property type="molecule type" value="Genomic_DNA"/>
</dbReference>
<keyword evidence="13" id="KW-0418">Kinase</keyword>
<proteinExistence type="inferred from homology"/>
<keyword evidence="21" id="KW-1185">Reference proteome</keyword>
<dbReference type="RefSeq" id="WP_106060284.1">
    <property type="nucleotide sequence ID" value="NZ_PVXQ01000026.1"/>
</dbReference>
<dbReference type="GO" id="GO:0005525">
    <property type="term" value="F:GTP binding"/>
    <property type="evidence" value="ECO:0007669"/>
    <property type="project" value="UniProtKB-KW"/>
</dbReference>
<dbReference type="InterPro" id="IPR027417">
    <property type="entry name" value="P-loop_NTPase"/>
</dbReference>
<dbReference type="Proteomes" id="UP000239471">
    <property type="component" value="Unassembled WGS sequence"/>
</dbReference>
<evidence type="ECO:0000256" key="15">
    <source>
        <dbReference type="ARBA" id="ARBA00023134"/>
    </source>
</evidence>
<dbReference type="CDD" id="cd00544">
    <property type="entry name" value="CobU"/>
    <property type="match status" value="1"/>
</dbReference>
<comment type="similarity">
    <text evidence="7">Belongs to the CobU/CobP family.</text>
</comment>
<evidence type="ECO:0000256" key="18">
    <source>
        <dbReference type="PIRSR" id="PIRSR006135-1"/>
    </source>
</evidence>
<sequence length="182" mass="20884">MSKITLVTGGSRSGKSSFGEDLFKEEDRVLYIATSMITDDEMENRVAVHKSRRNQNWETFEGYRNLYNVIKDTNCKYIILECITTMITNLMFDKYTDFDNLSKEEIQTLEESISEEITKIISNCKDFDKELVIITNEVGFGLVSEYKLGRIFTDISGRINQLIGKLCDEAYLVVSGLPLKLK</sequence>
<gene>
    <name evidence="20" type="primary">cobU</name>
    <name evidence="20" type="ORF">CLVI_23420</name>
</gene>
<feature type="binding site" evidence="19">
    <location>
        <begin position="50"/>
        <end position="53"/>
    </location>
    <ligand>
        <name>GTP</name>
        <dbReference type="ChEBI" id="CHEBI:37565"/>
    </ligand>
</feature>
<comment type="caution">
    <text evidence="20">The sequence shown here is derived from an EMBL/GenBank/DDBJ whole genome shotgun (WGS) entry which is preliminary data.</text>
</comment>
<evidence type="ECO:0000256" key="9">
    <source>
        <dbReference type="ARBA" id="ARBA00012523"/>
    </source>
</evidence>
<feature type="binding site" evidence="19">
    <location>
        <begin position="9"/>
        <end position="16"/>
    </location>
    <ligand>
        <name>GTP</name>
        <dbReference type="ChEBI" id="CHEBI:37565"/>
    </ligand>
</feature>
<dbReference type="OrthoDB" id="9799422at2"/>
<evidence type="ECO:0000256" key="5">
    <source>
        <dbReference type="ARBA" id="ARBA00004692"/>
    </source>
</evidence>
<evidence type="ECO:0000256" key="1">
    <source>
        <dbReference type="ARBA" id="ARBA00000312"/>
    </source>
</evidence>
<dbReference type="GO" id="GO:0009236">
    <property type="term" value="P:cobalamin biosynthetic process"/>
    <property type="evidence" value="ECO:0007669"/>
    <property type="project" value="UniProtKB-UniPathway"/>
</dbReference>
<dbReference type="AlphaFoldDB" id="A0A2T0BCS8"/>
<accession>A0A2T0BCS8</accession>
<dbReference type="InterPro" id="IPR003203">
    <property type="entry name" value="CobU/CobP"/>
</dbReference>
<comment type="pathway">
    <text evidence="6">Cofactor biosynthesis; adenosylcobalamin biosynthesis; adenosylcobalamin from cob(II)yrinate a,c-diamide: step 5/7.</text>
</comment>
<evidence type="ECO:0000256" key="12">
    <source>
        <dbReference type="ARBA" id="ARBA00022741"/>
    </source>
</evidence>
<dbReference type="GO" id="GO:0005524">
    <property type="term" value="F:ATP binding"/>
    <property type="evidence" value="ECO:0007669"/>
    <property type="project" value="UniProtKB-KW"/>
</dbReference>
<dbReference type="EC" id="2.7.7.62" evidence="9"/>
<dbReference type="Pfam" id="PF02283">
    <property type="entry name" value="CobU"/>
    <property type="match status" value="1"/>
</dbReference>
<keyword evidence="14" id="KW-0067">ATP-binding</keyword>
<dbReference type="NCBIfam" id="NF004469">
    <property type="entry name" value="PRK05800.1"/>
    <property type="match status" value="1"/>
</dbReference>
<evidence type="ECO:0000256" key="17">
    <source>
        <dbReference type="ARBA" id="ARBA00030571"/>
    </source>
</evidence>
<comment type="catalytic activity">
    <reaction evidence="3">
        <text>adenosylcob(III)inamide + GTP = adenosylcob(III)inamide phosphate + GDP + H(+)</text>
        <dbReference type="Rhea" id="RHEA:15765"/>
        <dbReference type="ChEBI" id="CHEBI:2480"/>
        <dbReference type="ChEBI" id="CHEBI:15378"/>
        <dbReference type="ChEBI" id="CHEBI:37565"/>
        <dbReference type="ChEBI" id="CHEBI:58189"/>
        <dbReference type="ChEBI" id="CHEBI:58502"/>
        <dbReference type="EC" id="2.7.1.156"/>
    </reaction>
</comment>
<dbReference type="EC" id="2.7.1.156" evidence="8"/>
<evidence type="ECO:0000256" key="3">
    <source>
        <dbReference type="ARBA" id="ARBA00001522"/>
    </source>
</evidence>
<evidence type="ECO:0000256" key="6">
    <source>
        <dbReference type="ARBA" id="ARBA00005159"/>
    </source>
</evidence>
<evidence type="ECO:0000256" key="11">
    <source>
        <dbReference type="ARBA" id="ARBA00022679"/>
    </source>
</evidence>
<dbReference type="Gene3D" id="3.40.50.300">
    <property type="entry name" value="P-loop containing nucleotide triphosphate hydrolases"/>
    <property type="match status" value="1"/>
</dbReference>
<dbReference type="GO" id="GO:0043752">
    <property type="term" value="F:adenosylcobinamide kinase activity"/>
    <property type="evidence" value="ECO:0007669"/>
    <property type="project" value="UniProtKB-EC"/>
</dbReference>
<evidence type="ECO:0000256" key="13">
    <source>
        <dbReference type="ARBA" id="ARBA00022777"/>
    </source>
</evidence>
<comment type="catalytic activity">
    <reaction evidence="1">
        <text>adenosylcob(III)inamide + ATP = adenosylcob(III)inamide phosphate + ADP + H(+)</text>
        <dbReference type="Rhea" id="RHEA:15769"/>
        <dbReference type="ChEBI" id="CHEBI:2480"/>
        <dbReference type="ChEBI" id="CHEBI:15378"/>
        <dbReference type="ChEBI" id="CHEBI:30616"/>
        <dbReference type="ChEBI" id="CHEBI:58502"/>
        <dbReference type="ChEBI" id="CHEBI:456216"/>
        <dbReference type="EC" id="2.7.1.156"/>
    </reaction>
</comment>
<dbReference type="PANTHER" id="PTHR34848:SF1">
    <property type="entry name" value="BIFUNCTIONAL ADENOSYLCOBALAMIN BIOSYNTHESIS PROTEIN COBU"/>
    <property type="match status" value="1"/>
</dbReference>
<dbReference type="GO" id="GO:0008820">
    <property type="term" value="F:cobinamide phosphate guanylyltransferase activity"/>
    <property type="evidence" value="ECO:0007669"/>
    <property type="project" value="UniProtKB-EC"/>
</dbReference>
<evidence type="ECO:0000256" key="8">
    <source>
        <dbReference type="ARBA" id="ARBA00012016"/>
    </source>
</evidence>
<evidence type="ECO:0000256" key="16">
    <source>
        <dbReference type="ARBA" id="ARBA00029570"/>
    </source>
</evidence>
<dbReference type="PANTHER" id="PTHR34848">
    <property type="match status" value="1"/>
</dbReference>
<keyword evidence="11 20" id="KW-0808">Transferase</keyword>
<dbReference type="UniPathway" id="UPA00148">
    <property type="reaction ID" value="UER00236"/>
</dbReference>
<evidence type="ECO:0000256" key="2">
    <source>
        <dbReference type="ARBA" id="ARBA00000711"/>
    </source>
</evidence>
<dbReference type="PIRSF" id="PIRSF006135">
    <property type="entry name" value="CobU"/>
    <property type="match status" value="1"/>
</dbReference>
<feature type="binding site" evidence="19">
    <location>
        <position position="81"/>
    </location>
    <ligand>
        <name>GTP</name>
        <dbReference type="ChEBI" id="CHEBI:37565"/>
    </ligand>
</feature>
<feature type="binding site" evidence="19">
    <location>
        <position position="61"/>
    </location>
    <ligand>
        <name>GTP</name>
        <dbReference type="ChEBI" id="CHEBI:37565"/>
    </ligand>
</feature>
<evidence type="ECO:0000313" key="21">
    <source>
        <dbReference type="Proteomes" id="UP000239471"/>
    </source>
</evidence>
<evidence type="ECO:0000256" key="7">
    <source>
        <dbReference type="ARBA" id="ARBA00007490"/>
    </source>
</evidence>
<dbReference type="SUPFAM" id="SSF52540">
    <property type="entry name" value="P-loop containing nucleoside triphosphate hydrolases"/>
    <property type="match status" value="1"/>
</dbReference>
<evidence type="ECO:0000313" key="20">
    <source>
        <dbReference type="EMBL" id="PRR81617.1"/>
    </source>
</evidence>
<keyword evidence="15 19" id="KW-0342">GTP-binding</keyword>
<evidence type="ECO:0000256" key="10">
    <source>
        <dbReference type="ARBA" id="ARBA00022573"/>
    </source>
</evidence>
<comment type="pathway">
    <text evidence="5">Cofactor biosynthesis; adenosylcobalamin biosynthesis; adenosylcobalamin from cob(II)yrinate a,c-diamide: step 6/7.</text>
</comment>
<keyword evidence="12 19" id="KW-0547">Nucleotide-binding</keyword>
<comment type="catalytic activity">
    <reaction evidence="2">
        <text>adenosylcob(III)inamide phosphate + GTP + H(+) = adenosylcob(III)inamide-GDP + diphosphate</text>
        <dbReference type="Rhea" id="RHEA:22712"/>
        <dbReference type="ChEBI" id="CHEBI:15378"/>
        <dbReference type="ChEBI" id="CHEBI:33019"/>
        <dbReference type="ChEBI" id="CHEBI:37565"/>
        <dbReference type="ChEBI" id="CHEBI:58502"/>
        <dbReference type="ChEBI" id="CHEBI:60487"/>
        <dbReference type="EC" id="2.7.7.62"/>
    </reaction>
</comment>
<feature type="binding site" evidence="19">
    <location>
        <begin position="33"/>
        <end position="35"/>
    </location>
    <ligand>
        <name>GTP</name>
        <dbReference type="ChEBI" id="CHEBI:37565"/>
    </ligand>
</feature>
<organism evidence="20 21">
    <name type="scientific">Clostridium vincentii</name>
    <dbReference type="NCBI Taxonomy" id="52704"/>
    <lineage>
        <taxon>Bacteria</taxon>
        <taxon>Bacillati</taxon>
        <taxon>Bacillota</taxon>
        <taxon>Clostridia</taxon>
        <taxon>Eubacteriales</taxon>
        <taxon>Clostridiaceae</taxon>
        <taxon>Clostridium</taxon>
    </lineage>
</organism>
<evidence type="ECO:0000256" key="4">
    <source>
        <dbReference type="ARBA" id="ARBA00003889"/>
    </source>
</evidence>
<feature type="active site" description="GMP-histidine intermediate" evidence="18">
    <location>
        <position position="49"/>
    </location>
</feature>
<evidence type="ECO:0000256" key="14">
    <source>
        <dbReference type="ARBA" id="ARBA00022840"/>
    </source>
</evidence>